<gene>
    <name evidence="5" type="ORF">DME_LOCUS8611</name>
</gene>
<evidence type="ECO:0000256" key="4">
    <source>
        <dbReference type="RuleBase" id="RU367022"/>
    </source>
</evidence>
<evidence type="ECO:0000256" key="3">
    <source>
        <dbReference type="ARBA" id="ARBA00023136"/>
    </source>
</evidence>
<keyword evidence="4" id="KW-0813">Transport</keyword>
<keyword evidence="2 4" id="KW-1133">Transmembrane helix</keyword>
<dbReference type="Proteomes" id="UP000274756">
    <property type="component" value="Unassembled WGS sequence"/>
</dbReference>
<dbReference type="GO" id="GO:0016020">
    <property type="term" value="C:membrane"/>
    <property type="evidence" value="ECO:0007669"/>
    <property type="project" value="UniProtKB-SubCell"/>
</dbReference>
<organism evidence="6 8">
    <name type="scientific">Dracunculus medinensis</name>
    <name type="common">Guinea worm</name>
    <dbReference type="NCBI Taxonomy" id="318479"/>
    <lineage>
        <taxon>Eukaryota</taxon>
        <taxon>Metazoa</taxon>
        <taxon>Ecdysozoa</taxon>
        <taxon>Nematoda</taxon>
        <taxon>Chromadorea</taxon>
        <taxon>Rhabditida</taxon>
        <taxon>Spirurina</taxon>
        <taxon>Dracunculoidea</taxon>
        <taxon>Dracunculidae</taxon>
        <taxon>Dracunculus</taxon>
    </lineage>
</organism>
<evidence type="ECO:0000256" key="1">
    <source>
        <dbReference type="ARBA" id="ARBA00022692"/>
    </source>
</evidence>
<evidence type="ECO:0000313" key="7">
    <source>
        <dbReference type="Proteomes" id="UP000274756"/>
    </source>
</evidence>
<reference evidence="5 7" key="2">
    <citation type="submission" date="2018-11" db="EMBL/GenBank/DDBJ databases">
        <authorList>
            <consortium name="Pathogen Informatics"/>
        </authorList>
    </citation>
    <scope>NUCLEOTIDE SEQUENCE [LARGE SCALE GENOMIC DNA]</scope>
</reference>
<dbReference type="PANTHER" id="PTHR12483:SF127">
    <property type="entry name" value="COPPER TRANSPORT PROTEIN"/>
    <property type="match status" value="1"/>
</dbReference>
<keyword evidence="4" id="KW-0406">Ion transport</keyword>
<feature type="transmembrane region" description="Helical" evidence="4">
    <location>
        <begin position="113"/>
        <end position="141"/>
    </location>
</feature>
<dbReference type="InterPro" id="IPR007274">
    <property type="entry name" value="Cop_transporter"/>
</dbReference>
<name>A0A0N4UBX0_DRAME</name>
<dbReference type="AlphaFoldDB" id="A0A0N4UBX0"/>
<comment type="similarity">
    <text evidence="4">Belongs to the copper transporter (Ctr) (TC 1.A.56) family. SLC31A subfamily.</text>
</comment>
<evidence type="ECO:0000313" key="8">
    <source>
        <dbReference type="WBParaSite" id="DME_0000472801-mRNA-1"/>
    </source>
</evidence>
<dbReference type="GO" id="GO:0005375">
    <property type="term" value="F:copper ion transmembrane transporter activity"/>
    <property type="evidence" value="ECO:0007669"/>
    <property type="project" value="UniProtKB-UniRule"/>
</dbReference>
<keyword evidence="4" id="KW-0187">Copper transport</keyword>
<reference evidence="8" key="1">
    <citation type="submission" date="2017-02" db="UniProtKB">
        <authorList>
            <consortium name="WormBaseParasite"/>
        </authorList>
    </citation>
    <scope>IDENTIFICATION</scope>
</reference>
<comment type="subcellular location">
    <subcellularLocation>
        <location evidence="4">Membrane</location>
        <topology evidence="4">Multi-pass membrane protein</topology>
    </subcellularLocation>
</comment>
<feature type="transmembrane region" description="Helical" evidence="4">
    <location>
        <begin position="147"/>
        <end position="169"/>
    </location>
</feature>
<keyword evidence="7" id="KW-1185">Reference proteome</keyword>
<dbReference type="OrthoDB" id="161814at2759"/>
<dbReference type="EMBL" id="UYYG01001170">
    <property type="protein sequence ID" value="VDN58638.1"/>
    <property type="molecule type" value="Genomic_DNA"/>
</dbReference>
<dbReference type="Proteomes" id="UP000038040">
    <property type="component" value="Unplaced"/>
</dbReference>
<sequence>MMRSSGESVQSENHHMQHAMKVWFHGGYNEVILFQFWSVNSYTGLLLSCALIFVMASLYEGIKWFRIHLRMSVSYRTSSNAQKMLEYGVLNGPDSRGDHSEPVVIHNQPRSSFFLFGVYICPFSFATALYLMQLILAYWLMLIVMTYNSWLTAAVVTGAAFGHWLFAILKYLNPQADKLDTFATDACH</sequence>
<feature type="transmembrane region" description="Helical" evidence="4">
    <location>
        <begin position="42"/>
        <end position="62"/>
    </location>
</feature>
<proteinExistence type="inferred from homology"/>
<evidence type="ECO:0000256" key="2">
    <source>
        <dbReference type="ARBA" id="ARBA00022989"/>
    </source>
</evidence>
<dbReference type="PANTHER" id="PTHR12483">
    <property type="entry name" value="SOLUTE CARRIER FAMILY 31 COPPER TRANSPORTERS"/>
    <property type="match status" value="1"/>
</dbReference>
<evidence type="ECO:0000313" key="5">
    <source>
        <dbReference type="EMBL" id="VDN58638.1"/>
    </source>
</evidence>
<evidence type="ECO:0000313" key="6">
    <source>
        <dbReference type="Proteomes" id="UP000038040"/>
    </source>
</evidence>
<keyword evidence="4" id="KW-0186">Copper</keyword>
<keyword evidence="3 4" id="KW-0472">Membrane</keyword>
<protein>
    <recommendedName>
        <fullName evidence="4">Copper transport protein</fullName>
    </recommendedName>
</protein>
<dbReference type="WBParaSite" id="DME_0000472801-mRNA-1">
    <property type="protein sequence ID" value="DME_0000472801-mRNA-1"/>
    <property type="gene ID" value="DME_0000472801"/>
</dbReference>
<dbReference type="Pfam" id="PF04145">
    <property type="entry name" value="Ctr"/>
    <property type="match status" value="1"/>
</dbReference>
<keyword evidence="1 4" id="KW-0812">Transmembrane</keyword>
<accession>A0A0N4UBX0</accession>
<dbReference type="STRING" id="318479.A0A0N4UBX0"/>